<dbReference type="EMBL" id="JACHIP010000005">
    <property type="protein sequence ID" value="MBB5059151.1"/>
    <property type="molecule type" value="Genomic_DNA"/>
</dbReference>
<evidence type="ECO:0000256" key="4">
    <source>
        <dbReference type="SAM" id="Phobius"/>
    </source>
</evidence>
<dbReference type="InterPro" id="IPR058625">
    <property type="entry name" value="MdtA-like_BSH"/>
</dbReference>
<evidence type="ECO:0000313" key="10">
    <source>
        <dbReference type="Proteomes" id="UP000540989"/>
    </source>
</evidence>
<evidence type="ECO:0000256" key="2">
    <source>
        <dbReference type="SAM" id="Coils"/>
    </source>
</evidence>
<dbReference type="Pfam" id="PF25989">
    <property type="entry name" value="YknX_C"/>
    <property type="match status" value="1"/>
</dbReference>
<keyword evidence="4" id="KW-1133">Transmembrane helix</keyword>
<proteinExistence type="inferred from homology"/>
<dbReference type="Gene3D" id="2.40.50.100">
    <property type="match status" value="1"/>
</dbReference>
<dbReference type="GO" id="GO:0015562">
    <property type="term" value="F:efflux transmembrane transporter activity"/>
    <property type="evidence" value="ECO:0007669"/>
    <property type="project" value="TreeGrafter"/>
</dbReference>
<keyword evidence="4" id="KW-0812">Transmembrane</keyword>
<organism evidence="9 10">
    <name type="scientific">Granulicella aggregans</name>
    <dbReference type="NCBI Taxonomy" id="474949"/>
    <lineage>
        <taxon>Bacteria</taxon>
        <taxon>Pseudomonadati</taxon>
        <taxon>Acidobacteriota</taxon>
        <taxon>Terriglobia</taxon>
        <taxon>Terriglobales</taxon>
        <taxon>Acidobacteriaceae</taxon>
        <taxon>Granulicella</taxon>
    </lineage>
</organism>
<evidence type="ECO:0000259" key="5">
    <source>
        <dbReference type="Pfam" id="PF25876"/>
    </source>
</evidence>
<evidence type="ECO:0000259" key="6">
    <source>
        <dbReference type="Pfam" id="PF25917"/>
    </source>
</evidence>
<dbReference type="InterPro" id="IPR058637">
    <property type="entry name" value="YknX-like_C"/>
</dbReference>
<dbReference type="Proteomes" id="UP000540989">
    <property type="component" value="Unassembled WGS sequence"/>
</dbReference>
<dbReference type="InterPro" id="IPR058792">
    <property type="entry name" value="Beta-barrel_RND_2"/>
</dbReference>
<feature type="domain" description="Multidrug resistance protein MdtA-like barrel-sandwich hybrid" evidence="6">
    <location>
        <begin position="133"/>
        <end position="278"/>
    </location>
</feature>
<dbReference type="Gene3D" id="2.40.30.170">
    <property type="match status" value="1"/>
</dbReference>
<protein>
    <submittedName>
        <fullName evidence="9">Multidrug efflux pump subunit AcrA (Membrane-fusion protein)</fullName>
    </submittedName>
</protein>
<comment type="caution">
    <text evidence="9">The sequence shown here is derived from an EMBL/GenBank/DDBJ whole genome shotgun (WGS) entry which is preliminary data.</text>
</comment>
<feature type="region of interest" description="Disordered" evidence="3">
    <location>
        <begin position="474"/>
        <end position="546"/>
    </location>
</feature>
<dbReference type="NCBIfam" id="TIGR01730">
    <property type="entry name" value="RND_mfp"/>
    <property type="match status" value="2"/>
</dbReference>
<name>A0A7W7ZG32_9BACT</name>
<evidence type="ECO:0000259" key="7">
    <source>
        <dbReference type="Pfam" id="PF25954"/>
    </source>
</evidence>
<dbReference type="Gene3D" id="1.10.287.470">
    <property type="entry name" value="Helix hairpin bin"/>
    <property type="match status" value="1"/>
</dbReference>
<feature type="compositionally biased region" description="Basic and acidic residues" evidence="3">
    <location>
        <begin position="1"/>
        <end position="10"/>
    </location>
</feature>
<dbReference type="InterPro" id="IPR058624">
    <property type="entry name" value="MdtA-like_HH"/>
</dbReference>
<dbReference type="GO" id="GO:1990281">
    <property type="term" value="C:efflux pump complex"/>
    <property type="evidence" value="ECO:0007669"/>
    <property type="project" value="TreeGrafter"/>
</dbReference>
<reference evidence="9 10" key="1">
    <citation type="submission" date="2020-08" db="EMBL/GenBank/DDBJ databases">
        <title>Genomic Encyclopedia of Type Strains, Phase IV (KMG-V): Genome sequencing to study the core and pangenomes of soil and plant-associated prokaryotes.</title>
        <authorList>
            <person name="Whitman W."/>
        </authorList>
    </citation>
    <scope>NUCLEOTIDE SEQUENCE [LARGE SCALE GENOMIC DNA]</scope>
    <source>
        <strain evidence="9 10">M8UP14</strain>
    </source>
</reference>
<evidence type="ECO:0000256" key="1">
    <source>
        <dbReference type="ARBA" id="ARBA00009477"/>
    </source>
</evidence>
<keyword evidence="2" id="KW-0175">Coiled coil</keyword>
<keyword evidence="10" id="KW-1185">Reference proteome</keyword>
<feature type="region of interest" description="Disordered" evidence="3">
    <location>
        <begin position="280"/>
        <end position="319"/>
    </location>
</feature>
<feature type="domain" description="CusB-like beta-barrel" evidence="7">
    <location>
        <begin position="339"/>
        <end position="409"/>
    </location>
</feature>
<dbReference type="SUPFAM" id="SSF111369">
    <property type="entry name" value="HlyD-like secretion proteins"/>
    <property type="match status" value="2"/>
</dbReference>
<dbReference type="AlphaFoldDB" id="A0A7W7ZG32"/>
<comment type="similarity">
    <text evidence="1">Belongs to the membrane fusion protein (MFP) (TC 8.A.1) family.</text>
</comment>
<accession>A0A7W7ZG32</accession>
<feature type="region of interest" description="Disordered" evidence="3">
    <location>
        <begin position="1"/>
        <end position="54"/>
    </location>
</feature>
<dbReference type="Gene3D" id="2.40.420.20">
    <property type="match status" value="1"/>
</dbReference>
<feature type="compositionally biased region" description="Low complexity" evidence="3">
    <location>
        <begin position="289"/>
        <end position="317"/>
    </location>
</feature>
<keyword evidence="4" id="KW-0472">Membrane</keyword>
<dbReference type="PANTHER" id="PTHR30469">
    <property type="entry name" value="MULTIDRUG RESISTANCE PROTEIN MDTA"/>
    <property type="match status" value="1"/>
</dbReference>
<dbReference type="Pfam" id="PF25876">
    <property type="entry name" value="HH_MFP_RND"/>
    <property type="match status" value="1"/>
</dbReference>
<gene>
    <name evidence="9" type="ORF">HDF16_003874</name>
</gene>
<dbReference type="Pfam" id="PF25917">
    <property type="entry name" value="BSH_RND"/>
    <property type="match status" value="1"/>
</dbReference>
<evidence type="ECO:0000259" key="8">
    <source>
        <dbReference type="Pfam" id="PF25989"/>
    </source>
</evidence>
<feature type="transmembrane region" description="Helical" evidence="4">
    <location>
        <begin position="62"/>
        <end position="83"/>
    </location>
</feature>
<feature type="compositionally biased region" description="Polar residues" evidence="3">
    <location>
        <begin position="512"/>
        <end position="531"/>
    </location>
</feature>
<feature type="domain" description="Multidrug resistance protein MdtA-like alpha-helical hairpin" evidence="5">
    <location>
        <begin position="178"/>
        <end position="245"/>
    </location>
</feature>
<feature type="domain" description="YknX-like C-terminal permuted SH3-like" evidence="8">
    <location>
        <begin position="418"/>
        <end position="484"/>
    </location>
</feature>
<dbReference type="PANTHER" id="PTHR30469:SF37">
    <property type="entry name" value="RAGD PROTEIN"/>
    <property type="match status" value="1"/>
</dbReference>
<dbReference type="RefSeq" id="WP_184220101.1">
    <property type="nucleotide sequence ID" value="NZ_JACHIP010000005.1"/>
</dbReference>
<dbReference type="InterPro" id="IPR006143">
    <property type="entry name" value="RND_pump_MFP"/>
</dbReference>
<dbReference type="FunFam" id="2.40.30.170:FF:000010">
    <property type="entry name" value="Efflux RND transporter periplasmic adaptor subunit"/>
    <property type="match status" value="1"/>
</dbReference>
<feature type="coiled-coil region" evidence="2">
    <location>
        <begin position="164"/>
        <end position="191"/>
    </location>
</feature>
<evidence type="ECO:0000313" key="9">
    <source>
        <dbReference type="EMBL" id="MBB5059151.1"/>
    </source>
</evidence>
<evidence type="ECO:0000256" key="3">
    <source>
        <dbReference type="SAM" id="MobiDB-lite"/>
    </source>
</evidence>
<dbReference type="Pfam" id="PF25954">
    <property type="entry name" value="Beta-barrel_RND_2"/>
    <property type="match status" value="1"/>
</dbReference>
<sequence>MPTPDNRSDNQRLANSFADPNSLDDQKLGNAFVESNSSKKKKHHHEDHDHDRSNKKPVNKRILFFFIIAVVVVFLLVFLLGFLPRHSRNKEIEARAKDQKDSVPVVQVQQIKHAQDTAGLTVPGTTTPLIEAYVYARSNGYISRRLVDIGDHVRKGQLLAIIDSPDLDQQVDQAREQVSQAESQVAQQKAQLALATVTVQRYRVLVAKGVFSKQDGDQRETDYQGEIANVAAAERNVEAFKANLRRTIALQSYERVTAPFDGVVTARNFDVGALVSASGSANGSGAGAPQGQQTGSASGATNNSGTSGSSSTAASPSTGGGQGGALFSIAQVQRLRILVSVPEGYAPQVFVGQHATVNLQGAPDASFYGDVTRTASSIDQNTRTLLTEVQVDNKSGKLLSGMYAVVTFDAIKGTGSILVPSDAIAIRKDKSVIAILTSDNKVRMQPVQIGRDYGPSTEITSGLKDGDTIITEITDDITDGAPVKPKAAGGPGENPDAKSTINQPAPPGGPSQYGNQSITDQNMQGKNAQPQKKSGKSNDSKSGSKQ</sequence>